<evidence type="ECO:0000313" key="3">
    <source>
        <dbReference type="EMBL" id="PHQ28258.1"/>
    </source>
</evidence>
<dbReference type="PANTHER" id="PTHR43265:SF1">
    <property type="entry name" value="ESTERASE ESTD"/>
    <property type="match status" value="1"/>
</dbReference>
<accession>A0A2G1VNB5</accession>
<name>A0A2G1VNB5_9FLAO</name>
<dbReference type="AlphaFoldDB" id="A0A2G1VNB5"/>
<dbReference type="GO" id="GO:0052689">
    <property type="term" value="F:carboxylic ester hydrolase activity"/>
    <property type="evidence" value="ECO:0007669"/>
    <property type="project" value="TreeGrafter"/>
</dbReference>
<dbReference type="SUPFAM" id="SSF53474">
    <property type="entry name" value="alpha/beta-Hydrolases"/>
    <property type="match status" value="1"/>
</dbReference>
<feature type="domain" description="BD-FAE-like" evidence="2">
    <location>
        <begin position="45"/>
        <end position="254"/>
    </location>
</feature>
<dbReference type="InterPro" id="IPR029058">
    <property type="entry name" value="AB_hydrolase_fold"/>
</dbReference>
<dbReference type="OrthoDB" id="9809549at2"/>
<feature type="signal peptide" evidence="1">
    <location>
        <begin position="1"/>
        <end position="18"/>
    </location>
</feature>
<dbReference type="InterPro" id="IPR053145">
    <property type="entry name" value="AB_hydrolase_Est10"/>
</dbReference>
<dbReference type="InterPro" id="IPR049492">
    <property type="entry name" value="BD-FAE-like_dom"/>
</dbReference>
<protein>
    <recommendedName>
        <fullName evidence="2">BD-FAE-like domain-containing protein</fullName>
    </recommendedName>
</protein>
<dbReference type="Pfam" id="PF20434">
    <property type="entry name" value="BD-FAE"/>
    <property type="match status" value="1"/>
</dbReference>
<dbReference type="RefSeq" id="WP_099647313.1">
    <property type="nucleotide sequence ID" value="NZ_KZ319298.1"/>
</dbReference>
<keyword evidence="1" id="KW-0732">Signal</keyword>
<dbReference type="Gene3D" id="3.40.50.1820">
    <property type="entry name" value="alpha/beta hydrolase"/>
    <property type="match status" value="1"/>
</dbReference>
<evidence type="ECO:0000313" key="4">
    <source>
        <dbReference type="Proteomes" id="UP000229433"/>
    </source>
</evidence>
<gene>
    <name evidence="3" type="ORF">CJ305_16015</name>
</gene>
<dbReference type="PANTHER" id="PTHR43265">
    <property type="entry name" value="ESTERASE ESTD"/>
    <property type="match status" value="1"/>
</dbReference>
<dbReference type="Proteomes" id="UP000229433">
    <property type="component" value="Unassembled WGS sequence"/>
</dbReference>
<organism evidence="3 4">
    <name type="scientific">Leeuwenhoekiella nanhaiensis</name>
    <dbReference type="NCBI Taxonomy" id="1655491"/>
    <lineage>
        <taxon>Bacteria</taxon>
        <taxon>Pseudomonadati</taxon>
        <taxon>Bacteroidota</taxon>
        <taxon>Flavobacteriia</taxon>
        <taxon>Flavobacteriales</taxon>
        <taxon>Flavobacteriaceae</taxon>
        <taxon>Leeuwenhoekiella</taxon>
    </lineage>
</organism>
<dbReference type="EMBL" id="NQXA01000017">
    <property type="protein sequence ID" value="PHQ28258.1"/>
    <property type="molecule type" value="Genomic_DNA"/>
</dbReference>
<proteinExistence type="predicted"/>
<evidence type="ECO:0000259" key="2">
    <source>
        <dbReference type="Pfam" id="PF20434"/>
    </source>
</evidence>
<feature type="chain" id="PRO_5013619105" description="BD-FAE-like domain-containing protein" evidence="1">
    <location>
        <begin position="19"/>
        <end position="309"/>
    </location>
</feature>
<sequence>MKPFLYVLVLFLSLSSSAQQWTESEIRVNDLISGTLLEPLTKTDTLAIIIAGSGPTDRNGNQQMQQNNSLKKLAEALTREGFATYRYDKRILKLLRNNALKEEDLRFDDFVKDAEDVVRYFKNQGFRHITLIGHSQGALVASLAALNEPVDKLVSLAGSGQPLDLLIIDQLTKQAPGLVENARQAFNDLKTQGKAENFSIGLASLLRPSVQPFMKSWMIYDPTTVIQDLDIPILLISGTKDIQVPPSESQLLKEAKPEAKLVLIDSMNHVLKEVNGDDLENAKTYSNPGLPVVKELIQEIALFVREGKN</sequence>
<reference evidence="3 4" key="1">
    <citation type="submission" date="2017-08" db="EMBL/GenBank/DDBJ databases">
        <title>The whole genome shortgun sequences of strain Leeuwenhoekiella nanhaiensis G18 from the South China Sea.</title>
        <authorList>
            <person name="Liu Q."/>
        </authorList>
    </citation>
    <scope>NUCLEOTIDE SEQUENCE [LARGE SCALE GENOMIC DNA]</scope>
    <source>
        <strain evidence="3 4">G18</strain>
    </source>
</reference>
<comment type="caution">
    <text evidence="3">The sequence shown here is derived from an EMBL/GenBank/DDBJ whole genome shotgun (WGS) entry which is preliminary data.</text>
</comment>
<evidence type="ECO:0000256" key="1">
    <source>
        <dbReference type="SAM" id="SignalP"/>
    </source>
</evidence>
<keyword evidence="4" id="KW-1185">Reference proteome</keyword>